<evidence type="ECO:0000313" key="9">
    <source>
        <dbReference type="Proteomes" id="UP001597218"/>
    </source>
</evidence>
<sequence>MSYANRPLVQQLVKFLENNPASLHVPGHKNGALSGLPLDLRLALRYDLTELEGLDDLHEPEGVLKDAMERLTGFYGSNRSFFLVNGSTVGNLAMIYATCSKDDVVIVQRNAHKSIFHAIELTGATAILISPPWDSESRTIGTVSASQIRKAVKEYPETKAVILTYPTYYGVTGKELEEVIVYCHGQDIPVLVDEAHGAHFVVGEPFPQSALELGADVVVHSAHKTLPAMTMASFLHVKSKLVSSERVAHYLGMLQSSSPSYLLMASLDDARAYAESFNEEDKLNFIKQRKTFILNLKSIPYLNVIEVDDPLKLLIRAKEYSGFDLQKLFNEEGLYSELADMEQVLFILPLLKVDIEFPFEGICTKVRRAFSKLDKSMKVDVLQQSVTIDKEISKLDGSFNKHRNNEFTWIDFEDAIGEMLAYSIIPYPPGIPLILGGERVTKSQLNTLVALHKNGAKFQGAIRWNEKQILVVNREAGE</sequence>
<dbReference type="Pfam" id="PF01276">
    <property type="entry name" value="OKR_DC_1"/>
    <property type="match status" value="1"/>
</dbReference>
<dbReference type="InterPro" id="IPR015421">
    <property type="entry name" value="PyrdxlP-dep_Trfase_major"/>
</dbReference>
<keyword evidence="9" id="KW-1185">Reference proteome</keyword>
<dbReference type="SUPFAM" id="SSF53383">
    <property type="entry name" value="PLP-dependent transferases"/>
    <property type="match status" value="1"/>
</dbReference>
<evidence type="ECO:0000256" key="4">
    <source>
        <dbReference type="ARBA" id="ARBA00022898"/>
    </source>
</evidence>
<gene>
    <name evidence="8" type="ORF">ACFSFY_01435</name>
</gene>
<proteinExistence type="inferred from homology"/>
<dbReference type="InterPro" id="IPR008286">
    <property type="entry name" value="Prn/Lys/Arg_de-COase_C"/>
</dbReference>
<evidence type="ECO:0000256" key="2">
    <source>
        <dbReference type="ARBA" id="ARBA00010671"/>
    </source>
</evidence>
<dbReference type="PANTHER" id="PTHR43277:SF3">
    <property type="entry name" value="DECARBOXYLASE, PUTATIVE-RELATED"/>
    <property type="match status" value="1"/>
</dbReference>
<dbReference type="InterPro" id="IPR015424">
    <property type="entry name" value="PyrdxlP-dep_Trfase"/>
</dbReference>
<feature type="domain" description="Orn/Lys/Arg decarboxylase C-terminal" evidence="7">
    <location>
        <begin position="393"/>
        <end position="458"/>
    </location>
</feature>
<keyword evidence="3" id="KW-0210">Decarboxylase</keyword>
<dbReference type="Proteomes" id="UP001597218">
    <property type="component" value="Unassembled WGS sequence"/>
</dbReference>
<evidence type="ECO:0000259" key="7">
    <source>
        <dbReference type="Pfam" id="PF03711"/>
    </source>
</evidence>
<keyword evidence="5" id="KW-0456">Lyase</keyword>
<reference evidence="9" key="1">
    <citation type="journal article" date="2019" name="Int. J. Syst. Evol. Microbiol.">
        <title>The Global Catalogue of Microorganisms (GCM) 10K type strain sequencing project: providing services to taxonomists for standard genome sequencing and annotation.</title>
        <authorList>
            <consortium name="The Broad Institute Genomics Platform"/>
            <consortium name="The Broad Institute Genome Sequencing Center for Infectious Disease"/>
            <person name="Wu L."/>
            <person name="Ma J."/>
        </authorList>
    </citation>
    <scope>NUCLEOTIDE SEQUENCE [LARGE SCALE GENOMIC DNA]</scope>
    <source>
        <strain evidence="9">CGMCC 4.7177</strain>
    </source>
</reference>
<evidence type="ECO:0000256" key="5">
    <source>
        <dbReference type="ARBA" id="ARBA00023239"/>
    </source>
</evidence>
<accession>A0ABW4SB90</accession>
<evidence type="ECO:0000313" key="8">
    <source>
        <dbReference type="EMBL" id="MFD1926737.1"/>
    </source>
</evidence>
<dbReference type="GO" id="GO:0008483">
    <property type="term" value="F:transaminase activity"/>
    <property type="evidence" value="ECO:0007669"/>
    <property type="project" value="UniProtKB-KW"/>
</dbReference>
<dbReference type="InterPro" id="IPR036633">
    <property type="entry name" value="Prn/Lys/Arg_de-COase_C_sf"/>
</dbReference>
<dbReference type="Gene3D" id="3.40.640.10">
    <property type="entry name" value="Type I PLP-dependent aspartate aminotransferase-like (Major domain)"/>
    <property type="match status" value="1"/>
</dbReference>
<dbReference type="InterPro" id="IPR000310">
    <property type="entry name" value="Orn/Lys/Arg_deCO2ase_major_dom"/>
</dbReference>
<organism evidence="8 9">
    <name type="scientific">Sporosarcina siberiensis</name>
    <dbReference type="NCBI Taxonomy" id="1365606"/>
    <lineage>
        <taxon>Bacteria</taxon>
        <taxon>Bacillati</taxon>
        <taxon>Bacillota</taxon>
        <taxon>Bacilli</taxon>
        <taxon>Bacillales</taxon>
        <taxon>Caryophanaceae</taxon>
        <taxon>Sporosarcina</taxon>
    </lineage>
</organism>
<dbReference type="EMBL" id="JBHUGI010000003">
    <property type="protein sequence ID" value="MFD1926737.1"/>
    <property type="molecule type" value="Genomic_DNA"/>
</dbReference>
<evidence type="ECO:0000256" key="3">
    <source>
        <dbReference type="ARBA" id="ARBA00022793"/>
    </source>
</evidence>
<comment type="cofactor">
    <cofactor evidence="1">
        <name>pyridoxal 5'-phosphate</name>
        <dbReference type="ChEBI" id="CHEBI:597326"/>
    </cofactor>
</comment>
<keyword evidence="8" id="KW-0032">Aminotransferase</keyword>
<name>A0ABW4SB90_9BACL</name>
<keyword evidence="8" id="KW-0808">Transferase</keyword>
<comment type="similarity">
    <text evidence="2">Belongs to the Orn/Lys/Arg decarboxylase class-I family.</text>
</comment>
<dbReference type="SUPFAM" id="SSF55904">
    <property type="entry name" value="Ornithine decarboxylase C-terminal domain"/>
    <property type="match status" value="1"/>
</dbReference>
<dbReference type="PANTHER" id="PTHR43277">
    <property type="entry name" value="ARGININE DECARBOXYLASE"/>
    <property type="match status" value="1"/>
</dbReference>
<evidence type="ECO:0000259" key="6">
    <source>
        <dbReference type="Pfam" id="PF01276"/>
    </source>
</evidence>
<dbReference type="RefSeq" id="WP_381535398.1">
    <property type="nucleotide sequence ID" value="NZ_JBHUGI010000003.1"/>
</dbReference>
<protein>
    <submittedName>
        <fullName evidence="8">Aminotransferase class I/II-fold pyridoxal phosphate-dependent enzyme</fullName>
    </submittedName>
</protein>
<dbReference type="Gene3D" id="3.90.105.10">
    <property type="entry name" value="Molybdopterin biosynthesis moea protein, domain 2"/>
    <property type="match status" value="1"/>
</dbReference>
<dbReference type="Pfam" id="PF03711">
    <property type="entry name" value="OKR_DC_1_C"/>
    <property type="match status" value="1"/>
</dbReference>
<evidence type="ECO:0000256" key="1">
    <source>
        <dbReference type="ARBA" id="ARBA00001933"/>
    </source>
</evidence>
<feature type="domain" description="Orn/Lys/Arg decarboxylases family 1 pyridoxal-P attachment site" evidence="6">
    <location>
        <begin position="7"/>
        <end position="284"/>
    </location>
</feature>
<comment type="caution">
    <text evidence="8">The sequence shown here is derived from an EMBL/GenBank/DDBJ whole genome shotgun (WGS) entry which is preliminary data.</text>
</comment>
<dbReference type="InterPro" id="IPR052357">
    <property type="entry name" value="Orn_Lys_Arg_decarboxylase-I"/>
</dbReference>
<keyword evidence="4" id="KW-0663">Pyridoxal phosphate</keyword>